<evidence type="ECO:0000313" key="2">
    <source>
        <dbReference type="EMBL" id="RCU43564.1"/>
    </source>
</evidence>
<accession>A0A368N1R7</accession>
<sequence>MKTVLFLLIFAFSWVPAQDVEDLQEGFFYAENSRNFFRVEIARPFGLYKPESCSDISKFSRAQFEGGDEAFSRELFKYISAYVDREIYVVNGPFFLHVSINSKGDVENLEVTPKVPNSQSFLRDLKFAVTRIKKRWSPAVCNEVPVSSKIRIKLNFTSESVDL</sequence>
<evidence type="ECO:0008006" key="4">
    <source>
        <dbReference type="Google" id="ProtNLM"/>
    </source>
</evidence>
<keyword evidence="1" id="KW-0732">Signal</keyword>
<dbReference type="AlphaFoldDB" id="A0A368N1R7"/>
<organism evidence="2 3">
    <name type="scientific">Chryseobacterium lacus</name>
    <dbReference type="NCBI Taxonomy" id="2058346"/>
    <lineage>
        <taxon>Bacteria</taxon>
        <taxon>Pseudomonadati</taxon>
        <taxon>Bacteroidota</taxon>
        <taxon>Flavobacteriia</taxon>
        <taxon>Flavobacteriales</taxon>
        <taxon>Weeksellaceae</taxon>
        <taxon>Chryseobacterium group</taxon>
        <taxon>Chryseobacterium</taxon>
    </lineage>
</organism>
<dbReference type="OrthoDB" id="1248898at2"/>
<gene>
    <name evidence="2" type="ORF">DQ356_05240</name>
</gene>
<comment type="caution">
    <text evidence="2">The sequence shown here is derived from an EMBL/GenBank/DDBJ whole genome shotgun (WGS) entry which is preliminary data.</text>
</comment>
<reference evidence="2 3" key="1">
    <citation type="submission" date="2018-07" db="EMBL/GenBank/DDBJ databases">
        <title>Chryseobacterium lacus sp. nov., isolated from lake water.</title>
        <authorList>
            <person name="Li C.-M."/>
        </authorList>
    </citation>
    <scope>NUCLEOTIDE SEQUENCE [LARGE SCALE GENOMIC DNA]</scope>
    <source>
        <strain evidence="2 3">YLOS41</strain>
    </source>
</reference>
<keyword evidence="3" id="KW-1185">Reference proteome</keyword>
<dbReference type="Proteomes" id="UP000252172">
    <property type="component" value="Unassembled WGS sequence"/>
</dbReference>
<feature type="chain" id="PRO_5016638569" description="TonB C-terminal domain-containing protein" evidence="1">
    <location>
        <begin position="18"/>
        <end position="163"/>
    </location>
</feature>
<dbReference type="EMBL" id="QPIE01000003">
    <property type="protein sequence ID" value="RCU43564.1"/>
    <property type="molecule type" value="Genomic_DNA"/>
</dbReference>
<protein>
    <recommendedName>
        <fullName evidence="4">TonB C-terminal domain-containing protein</fullName>
    </recommendedName>
</protein>
<name>A0A368N1R7_9FLAO</name>
<evidence type="ECO:0000313" key="3">
    <source>
        <dbReference type="Proteomes" id="UP000252172"/>
    </source>
</evidence>
<proteinExistence type="predicted"/>
<feature type="signal peptide" evidence="1">
    <location>
        <begin position="1"/>
        <end position="17"/>
    </location>
</feature>
<evidence type="ECO:0000256" key="1">
    <source>
        <dbReference type="SAM" id="SignalP"/>
    </source>
</evidence>
<dbReference type="RefSeq" id="WP_114303417.1">
    <property type="nucleotide sequence ID" value="NZ_QPIE01000003.1"/>
</dbReference>